<dbReference type="AlphaFoldDB" id="A0A0C3A749"/>
<dbReference type="Proteomes" id="UP000053989">
    <property type="component" value="Unassembled WGS sequence"/>
</dbReference>
<keyword evidence="2" id="KW-1185">Reference proteome</keyword>
<organism evidence="1 2">
    <name type="scientific">Scleroderma citrinum Foug A</name>
    <dbReference type="NCBI Taxonomy" id="1036808"/>
    <lineage>
        <taxon>Eukaryota</taxon>
        <taxon>Fungi</taxon>
        <taxon>Dikarya</taxon>
        <taxon>Basidiomycota</taxon>
        <taxon>Agaricomycotina</taxon>
        <taxon>Agaricomycetes</taxon>
        <taxon>Agaricomycetidae</taxon>
        <taxon>Boletales</taxon>
        <taxon>Sclerodermatineae</taxon>
        <taxon>Sclerodermataceae</taxon>
        <taxon>Scleroderma</taxon>
    </lineage>
</organism>
<gene>
    <name evidence="1" type="ORF">SCLCIDRAFT_1207941</name>
</gene>
<reference evidence="2" key="2">
    <citation type="submission" date="2015-01" db="EMBL/GenBank/DDBJ databases">
        <title>Evolutionary Origins and Diversification of the Mycorrhizal Mutualists.</title>
        <authorList>
            <consortium name="DOE Joint Genome Institute"/>
            <consortium name="Mycorrhizal Genomics Consortium"/>
            <person name="Kohler A."/>
            <person name="Kuo A."/>
            <person name="Nagy L.G."/>
            <person name="Floudas D."/>
            <person name="Copeland A."/>
            <person name="Barry K.W."/>
            <person name="Cichocki N."/>
            <person name="Veneault-Fourrey C."/>
            <person name="LaButti K."/>
            <person name="Lindquist E.A."/>
            <person name="Lipzen A."/>
            <person name="Lundell T."/>
            <person name="Morin E."/>
            <person name="Murat C."/>
            <person name="Riley R."/>
            <person name="Ohm R."/>
            <person name="Sun H."/>
            <person name="Tunlid A."/>
            <person name="Henrissat B."/>
            <person name="Grigoriev I.V."/>
            <person name="Hibbett D.S."/>
            <person name="Martin F."/>
        </authorList>
    </citation>
    <scope>NUCLEOTIDE SEQUENCE [LARGE SCALE GENOMIC DNA]</scope>
    <source>
        <strain evidence="2">Foug A</strain>
    </source>
</reference>
<dbReference type="InParanoid" id="A0A0C3A749"/>
<reference evidence="1 2" key="1">
    <citation type="submission" date="2014-04" db="EMBL/GenBank/DDBJ databases">
        <authorList>
            <consortium name="DOE Joint Genome Institute"/>
            <person name="Kuo A."/>
            <person name="Kohler A."/>
            <person name="Nagy L.G."/>
            <person name="Floudas D."/>
            <person name="Copeland A."/>
            <person name="Barry K.W."/>
            <person name="Cichocki N."/>
            <person name="Veneault-Fourrey C."/>
            <person name="LaButti K."/>
            <person name="Lindquist E.A."/>
            <person name="Lipzen A."/>
            <person name="Lundell T."/>
            <person name="Morin E."/>
            <person name="Murat C."/>
            <person name="Sun H."/>
            <person name="Tunlid A."/>
            <person name="Henrissat B."/>
            <person name="Grigoriev I.V."/>
            <person name="Hibbett D.S."/>
            <person name="Martin F."/>
            <person name="Nordberg H.P."/>
            <person name="Cantor M.N."/>
            <person name="Hua S.X."/>
        </authorList>
    </citation>
    <scope>NUCLEOTIDE SEQUENCE [LARGE SCALE GENOMIC DNA]</scope>
    <source>
        <strain evidence="1 2">Foug A</strain>
    </source>
</reference>
<proteinExistence type="predicted"/>
<dbReference type="HOGENOM" id="CLU_1161733_0_0_1"/>
<evidence type="ECO:0000313" key="2">
    <source>
        <dbReference type="Proteomes" id="UP000053989"/>
    </source>
</evidence>
<accession>A0A0C3A749</accession>
<protein>
    <submittedName>
        <fullName evidence="1">Uncharacterized protein</fullName>
    </submittedName>
</protein>
<evidence type="ECO:0000313" key="1">
    <source>
        <dbReference type="EMBL" id="KIM69503.1"/>
    </source>
</evidence>
<dbReference type="EMBL" id="KN822006">
    <property type="protein sequence ID" value="KIM69503.1"/>
    <property type="molecule type" value="Genomic_DNA"/>
</dbReference>
<name>A0A0C3A749_9AGAM</name>
<sequence length="239" mass="27176">MNAPFTAVQCGPRIQRYHRECGPMDFASQNSFLDAFSTRRTVTVVKCIAWIRYWFVIGTRQNFGPASRRRALHLTWAKLHRWAIISHRNAIRSSGMGRPSLCNCRIVKFYFPGIRYSHTWVTGERSKPWYAEPDWRSLITAKLEECDVRLALKAGLRVRSTIYVYANVPGSEKDAATNRNELIGSLAVIKGLGIRLAYEALPEWLAKCCHWRCGFNAVKLASRSPFCSSDHRGLGHGVS</sequence>